<organism evidence="2 3">
    <name type="scientific">Brassica cretica</name>
    <name type="common">Mustard</name>
    <dbReference type="NCBI Taxonomy" id="69181"/>
    <lineage>
        <taxon>Eukaryota</taxon>
        <taxon>Viridiplantae</taxon>
        <taxon>Streptophyta</taxon>
        <taxon>Embryophyta</taxon>
        <taxon>Tracheophyta</taxon>
        <taxon>Spermatophyta</taxon>
        <taxon>Magnoliopsida</taxon>
        <taxon>eudicotyledons</taxon>
        <taxon>Gunneridae</taxon>
        <taxon>Pentapetalae</taxon>
        <taxon>rosids</taxon>
        <taxon>malvids</taxon>
        <taxon>Brassicales</taxon>
        <taxon>Brassicaceae</taxon>
        <taxon>Brassiceae</taxon>
        <taxon>Brassica</taxon>
    </lineage>
</organism>
<proteinExistence type="predicted"/>
<evidence type="ECO:0000313" key="2">
    <source>
        <dbReference type="EMBL" id="KAF3500339.1"/>
    </source>
</evidence>
<name>A0A8S9NH37_BRACR</name>
<dbReference type="AlphaFoldDB" id="A0A8S9NH37"/>
<sequence>MDILAHLLEAEFELSELAYGCEIRIHWGWSARRVSLGSESSEIWSPPVAVGLVLKRRQRICWGRLVWPSGAGYKSDRKVKEQQDQRVTRSKRSPRTLDLAARSVQSSKSPPLLASPSPFIGLLPLCPNFVPLWALMREAEYAGLDKVLSKPGTFGRLTRPAKNTLRSSRYVWPPSRPN</sequence>
<evidence type="ECO:0000313" key="3">
    <source>
        <dbReference type="Proteomes" id="UP000712600"/>
    </source>
</evidence>
<evidence type="ECO:0000256" key="1">
    <source>
        <dbReference type="SAM" id="MobiDB-lite"/>
    </source>
</evidence>
<dbReference type="Proteomes" id="UP000712600">
    <property type="component" value="Unassembled WGS sequence"/>
</dbReference>
<accession>A0A8S9NH37</accession>
<feature type="compositionally biased region" description="Basic and acidic residues" evidence="1">
    <location>
        <begin position="77"/>
        <end position="87"/>
    </location>
</feature>
<gene>
    <name evidence="2" type="ORF">F2Q69_00041115</name>
</gene>
<dbReference type="EMBL" id="QGKX02001621">
    <property type="protein sequence ID" value="KAF3500339.1"/>
    <property type="molecule type" value="Genomic_DNA"/>
</dbReference>
<protein>
    <submittedName>
        <fullName evidence="2">Uncharacterized protein</fullName>
    </submittedName>
</protein>
<feature type="region of interest" description="Disordered" evidence="1">
    <location>
        <begin position="77"/>
        <end position="110"/>
    </location>
</feature>
<reference evidence="2" key="1">
    <citation type="submission" date="2019-12" db="EMBL/GenBank/DDBJ databases">
        <title>Genome sequencing and annotation of Brassica cretica.</title>
        <authorList>
            <person name="Studholme D.J."/>
            <person name="Sarris P."/>
        </authorList>
    </citation>
    <scope>NUCLEOTIDE SEQUENCE</scope>
    <source>
        <strain evidence="2">PFS-109/04</strain>
        <tissue evidence="2">Leaf</tissue>
    </source>
</reference>
<comment type="caution">
    <text evidence="2">The sequence shown here is derived from an EMBL/GenBank/DDBJ whole genome shotgun (WGS) entry which is preliminary data.</text>
</comment>